<dbReference type="EC" id="2.7.1.35" evidence="2"/>
<keyword evidence="4" id="KW-0547">Nucleotide-binding</keyword>
<dbReference type="AlphaFoldDB" id="G3BBU0"/>
<dbReference type="HOGENOM" id="CLU_046496_1_0_1"/>
<dbReference type="GO" id="GO:0005524">
    <property type="term" value="F:ATP binding"/>
    <property type="evidence" value="ECO:0007669"/>
    <property type="project" value="UniProtKB-KW"/>
</dbReference>
<dbReference type="InterPro" id="IPR029056">
    <property type="entry name" value="Ribokinase-like"/>
</dbReference>
<evidence type="ECO:0000256" key="3">
    <source>
        <dbReference type="ARBA" id="ARBA00022679"/>
    </source>
</evidence>
<comment type="similarity">
    <text evidence="1">Belongs to the pyridoxine kinase family.</text>
</comment>
<feature type="domain" description="Pyridoxamine kinase/Phosphomethylpyrimidine kinase" evidence="7">
    <location>
        <begin position="79"/>
        <end position="231"/>
    </location>
</feature>
<dbReference type="InterPro" id="IPR004625">
    <property type="entry name" value="PyrdxlKinase"/>
</dbReference>
<evidence type="ECO:0000313" key="9">
    <source>
        <dbReference type="Proteomes" id="UP000000707"/>
    </source>
</evidence>
<dbReference type="InterPro" id="IPR013749">
    <property type="entry name" value="PM/HMP-P_kinase-1"/>
</dbReference>
<dbReference type="Proteomes" id="UP000000707">
    <property type="component" value="Unassembled WGS sequence"/>
</dbReference>
<dbReference type="STRING" id="590646.G3BBU0"/>
<keyword evidence="5 8" id="KW-0418">Kinase</keyword>
<dbReference type="PANTHER" id="PTHR10534">
    <property type="entry name" value="PYRIDOXAL KINASE"/>
    <property type="match status" value="1"/>
</dbReference>
<dbReference type="Gene3D" id="3.40.1190.20">
    <property type="match status" value="1"/>
</dbReference>
<dbReference type="OrthoDB" id="2104723at2759"/>
<dbReference type="EMBL" id="GL996527">
    <property type="protein sequence ID" value="EGV62237.1"/>
    <property type="molecule type" value="Genomic_DNA"/>
</dbReference>
<evidence type="ECO:0000259" key="7">
    <source>
        <dbReference type="Pfam" id="PF08543"/>
    </source>
</evidence>
<keyword evidence="3" id="KW-0808">Transferase</keyword>
<keyword evidence="9" id="KW-1185">Reference proteome</keyword>
<sequence>MNGQILSISSHVVHGYVGNRAITFPLQYLGWNVDALNTTNLSNHPGYGKFGGSAEDPQLIVKVLEGLEEIGNSVDHYNMVLTGYMPNESILGAIKDSIFKRFNSNNHKPILVMDPILGDNGKIYVDERVIPIYKQMFCSGYVDLITPNQFEFEVLSGVSIKDITSLKQAIMAFSHAYEVKNVVLSSINIGDDMYSVGYTRGAHELFLVSIHEIPCKFFGCGDLFTGLVAHNFYKAGGKLTAQVLNDSVHKLTKVLQNTLDLERQVRGTEDIKVVNDIKIVPSAKYLLEEFGDGEVVYIEMEEA</sequence>
<dbReference type="GO" id="GO:0008478">
    <property type="term" value="F:pyridoxal kinase activity"/>
    <property type="evidence" value="ECO:0007669"/>
    <property type="project" value="UniProtKB-EC"/>
</dbReference>
<dbReference type="NCBIfam" id="TIGR00687">
    <property type="entry name" value="pyridox_kin"/>
    <property type="match status" value="1"/>
</dbReference>
<evidence type="ECO:0000256" key="4">
    <source>
        <dbReference type="ARBA" id="ARBA00022741"/>
    </source>
</evidence>
<accession>G3BBU0</accession>
<dbReference type="GO" id="GO:0009443">
    <property type="term" value="P:pyridoxal 5'-phosphate salvage"/>
    <property type="evidence" value="ECO:0007669"/>
    <property type="project" value="InterPro"/>
</dbReference>
<dbReference type="GO" id="GO:0005829">
    <property type="term" value="C:cytosol"/>
    <property type="evidence" value="ECO:0007669"/>
    <property type="project" value="TreeGrafter"/>
</dbReference>
<evidence type="ECO:0000256" key="5">
    <source>
        <dbReference type="ARBA" id="ARBA00022777"/>
    </source>
</evidence>
<dbReference type="Pfam" id="PF08543">
    <property type="entry name" value="Phos_pyr_kin"/>
    <property type="match status" value="1"/>
</dbReference>
<dbReference type="SUPFAM" id="SSF53613">
    <property type="entry name" value="Ribokinase-like"/>
    <property type="match status" value="1"/>
</dbReference>
<organism evidence="9">
    <name type="scientific">Candida tenuis (strain ATCC 10573 / BCRC 21748 / CBS 615 / JCM 9827 / NBRC 10315 / NRRL Y-1498 / VKM Y-70)</name>
    <name type="common">Yeast</name>
    <name type="synonym">Yamadazyma tenuis</name>
    <dbReference type="NCBI Taxonomy" id="590646"/>
    <lineage>
        <taxon>Eukaryota</taxon>
        <taxon>Fungi</taxon>
        <taxon>Dikarya</taxon>
        <taxon>Ascomycota</taxon>
        <taxon>Saccharomycotina</taxon>
        <taxon>Pichiomycetes</taxon>
        <taxon>Debaryomycetaceae</taxon>
        <taxon>Yamadazyma</taxon>
    </lineage>
</organism>
<evidence type="ECO:0000256" key="1">
    <source>
        <dbReference type="ARBA" id="ARBA00008805"/>
    </source>
</evidence>
<dbReference type="eggNOG" id="KOG2599">
    <property type="taxonomic scope" value="Eukaryota"/>
</dbReference>
<reference evidence="8 9" key="1">
    <citation type="journal article" date="2011" name="Proc. Natl. Acad. Sci. U.S.A.">
        <title>Comparative genomics of xylose-fermenting fungi for enhanced biofuel production.</title>
        <authorList>
            <person name="Wohlbach D.J."/>
            <person name="Kuo A."/>
            <person name="Sato T.K."/>
            <person name="Potts K.M."/>
            <person name="Salamov A.A."/>
            <person name="LaButti K.M."/>
            <person name="Sun H."/>
            <person name="Clum A."/>
            <person name="Pangilinan J.L."/>
            <person name="Lindquist E.A."/>
            <person name="Lucas S."/>
            <person name="Lapidus A."/>
            <person name="Jin M."/>
            <person name="Gunawan C."/>
            <person name="Balan V."/>
            <person name="Dale B.E."/>
            <person name="Jeffries T.W."/>
            <person name="Zinkel R."/>
            <person name="Barry K.W."/>
            <person name="Grigoriev I.V."/>
            <person name="Gasch A.P."/>
        </authorList>
    </citation>
    <scope>NUCLEOTIDE SEQUENCE [LARGE SCALE GENOMIC DNA]</scope>
    <source>
        <strain evidence="9">ATCC 10573 / BCRC 21748 / CBS 615 / JCM 9827 / NBRC 10315 / NRRL Y-1498 / VKM Y-70</strain>
    </source>
</reference>
<dbReference type="PANTHER" id="PTHR10534:SF2">
    <property type="entry name" value="PYRIDOXAL KINASE"/>
    <property type="match status" value="1"/>
</dbReference>
<keyword evidence="6" id="KW-0067">ATP-binding</keyword>
<evidence type="ECO:0000256" key="6">
    <source>
        <dbReference type="ARBA" id="ARBA00022840"/>
    </source>
</evidence>
<proteinExistence type="inferred from homology"/>
<protein>
    <recommendedName>
        <fullName evidence="2">pyridoxal kinase</fullName>
        <ecNumber evidence="2">2.7.1.35</ecNumber>
    </recommendedName>
</protein>
<gene>
    <name evidence="8" type="ORF">CANTEDRAFT_115703</name>
</gene>
<evidence type="ECO:0000313" key="8">
    <source>
        <dbReference type="EMBL" id="EGV62237.1"/>
    </source>
</evidence>
<evidence type="ECO:0000256" key="2">
    <source>
        <dbReference type="ARBA" id="ARBA00012104"/>
    </source>
</evidence>
<dbReference type="CDD" id="cd01173">
    <property type="entry name" value="pyridoxal_pyridoxamine_kinase"/>
    <property type="match status" value="1"/>
</dbReference>
<name>G3BBU0_CANTC</name>